<evidence type="ECO:0000256" key="5">
    <source>
        <dbReference type="ARBA" id="ARBA00023002"/>
    </source>
</evidence>
<dbReference type="KEGG" id="aalb:109415663"/>
<evidence type="ECO:0000313" key="13">
    <source>
        <dbReference type="Proteomes" id="UP000069940"/>
    </source>
</evidence>
<name>A0A023EHM5_AEDAL</name>
<dbReference type="OMA" id="SAWGKQH"/>
<dbReference type="VEuPathDB" id="VectorBase:AALF015871"/>
<dbReference type="GO" id="GO:0005777">
    <property type="term" value="C:peroxisome"/>
    <property type="evidence" value="ECO:0007669"/>
    <property type="project" value="TreeGrafter"/>
</dbReference>
<proteinExistence type="evidence at transcript level"/>
<dbReference type="VEuPathDB" id="VectorBase:AALC636_015993"/>
<accession>A0A023EHM5</accession>
<dbReference type="EC" id="1.11.1.24" evidence="9"/>
<dbReference type="EMBL" id="GAPW01004711">
    <property type="protein sequence ID" value="JAC08887.1"/>
    <property type="molecule type" value="mRNA"/>
</dbReference>
<dbReference type="CDD" id="cd03013">
    <property type="entry name" value="PRX5_like"/>
    <property type="match status" value="1"/>
</dbReference>
<dbReference type="GO" id="GO:0034599">
    <property type="term" value="P:cellular response to oxidative stress"/>
    <property type="evidence" value="ECO:0007669"/>
    <property type="project" value="InterPro"/>
</dbReference>
<comment type="catalytic activity">
    <reaction evidence="7 9">
        <text>a hydroperoxide + [thioredoxin]-dithiol = an alcohol + [thioredoxin]-disulfide + H2O</text>
        <dbReference type="Rhea" id="RHEA:62620"/>
        <dbReference type="Rhea" id="RHEA-COMP:10698"/>
        <dbReference type="Rhea" id="RHEA-COMP:10700"/>
        <dbReference type="ChEBI" id="CHEBI:15377"/>
        <dbReference type="ChEBI" id="CHEBI:29950"/>
        <dbReference type="ChEBI" id="CHEBI:30879"/>
        <dbReference type="ChEBI" id="CHEBI:35924"/>
        <dbReference type="ChEBI" id="CHEBI:50058"/>
        <dbReference type="EC" id="1.11.1.24"/>
    </reaction>
</comment>
<feature type="domain" description="Thioredoxin" evidence="10">
    <location>
        <begin position="39"/>
        <end position="192"/>
    </location>
</feature>
<reference evidence="12" key="3">
    <citation type="submission" date="2025-05" db="UniProtKB">
        <authorList>
            <consortium name="EnsemblMetazoa"/>
        </authorList>
    </citation>
    <scope>IDENTIFICATION</scope>
    <source>
        <strain evidence="12">Foshan</strain>
    </source>
</reference>
<dbReference type="VEuPathDB" id="VectorBase:AALFPA_057823"/>
<dbReference type="EnsemblMetazoa" id="AALFPA23_017918.R26277">
    <property type="protein sequence ID" value="AALFPA23_017918.P26277"/>
    <property type="gene ID" value="AALFPA23_017918"/>
</dbReference>
<dbReference type="SUPFAM" id="SSF52833">
    <property type="entry name" value="Thioredoxin-like"/>
    <property type="match status" value="1"/>
</dbReference>
<dbReference type="VEuPathDB" id="VectorBase:AALC636_032737"/>
<evidence type="ECO:0000256" key="4">
    <source>
        <dbReference type="ARBA" id="ARBA00022862"/>
    </source>
</evidence>
<dbReference type="InterPro" id="IPR037944">
    <property type="entry name" value="PRX5-like"/>
</dbReference>
<evidence type="ECO:0000256" key="3">
    <source>
        <dbReference type="ARBA" id="ARBA00022559"/>
    </source>
</evidence>
<dbReference type="AlphaFoldDB" id="A0A023EHM5"/>
<keyword evidence="3 9" id="KW-0575">Peroxidase</keyword>
<evidence type="ECO:0000256" key="2">
    <source>
        <dbReference type="ARBA" id="ARBA00010505"/>
    </source>
</evidence>
<dbReference type="InterPro" id="IPR013740">
    <property type="entry name" value="Redoxin"/>
</dbReference>
<dbReference type="GO" id="GO:0045454">
    <property type="term" value="P:cell redox homeostasis"/>
    <property type="evidence" value="ECO:0007669"/>
    <property type="project" value="TreeGrafter"/>
</dbReference>
<evidence type="ECO:0000256" key="6">
    <source>
        <dbReference type="ARBA" id="ARBA00023284"/>
    </source>
</evidence>
<evidence type="ECO:0000256" key="7">
    <source>
        <dbReference type="ARBA" id="ARBA00049091"/>
    </source>
</evidence>
<feature type="active site" description="Cysteine sulfenic acid (-SOH) intermediate" evidence="8">
    <location>
        <position position="83"/>
    </location>
</feature>
<dbReference type="PANTHER" id="PTHR10430">
    <property type="entry name" value="PEROXIREDOXIN"/>
    <property type="match status" value="1"/>
</dbReference>
<dbReference type="CTD" id="3771951"/>
<dbReference type="GO" id="GO:0008379">
    <property type="term" value="F:thioredoxin peroxidase activity"/>
    <property type="evidence" value="ECO:0007669"/>
    <property type="project" value="InterPro"/>
</dbReference>
<keyword evidence="5 9" id="KW-0560">Oxidoreductase</keyword>
<evidence type="ECO:0000256" key="8">
    <source>
        <dbReference type="PIRSR" id="PIRSR637944-1"/>
    </source>
</evidence>
<dbReference type="EMBL" id="GAPW01004715">
    <property type="protein sequence ID" value="JAC08883.1"/>
    <property type="molecule type" value="mRNA"/>
</dbReference>
<comment type="function">
    <text evidence="1">Thiol-specific peroxidase that catalyzes the reduction of hydrogen peroxide and organic hydroperoxides to water and alcohols, respectively. Plays a role in cell protection against oxidative stress by detoxifying peroxides and as sensor of hydrogen peroxide-mediated signaling events.</text>
</comment>
<keyword evidence="4 9" id="KW-0049">Antioxidant</keyword>
<dbReference type="Pfam" id="PF08534">
    <property type="entry name" value="Redoxin"/>
    <property type="match status" value="1"/>
</dbReference>
<keyword evidence="13" id="KW-1185">Reference proteome</keyword>
<reference evidence="13" key="2">
    <citation type="journal article" date="2015" name="Proc. Natl. Acad. Sci. U.S.A.">
        <title>Genome sequence of the Asian Tiger mosquito, Aedes albopictus, reveals insights into its biology, genetics, and evolution.</title>
        <authorList>
            <person name="Chen X.G."/>
            <person name="Jiang X."/>
            <person name="Gu J."/>
            <person name="Xu M."/>
            <person name="Wu Y."/>
            <person name="Deng Y."/>
            <person name="Zhang C."/>
            <person name="Bonizzoni M."/>
            <person name="Dermauw W."/>
            <person name="Vontas J."/>
            <person name="Armbruster P."/>
            <person name="Huang X."/>
            <person name="Yang Y."/>
            <person name="Zhang H."/>
            <person name="He W."/>
            <person name="Peng H."/>
            <person name="Liu Y."/>
            <person name="Wu K."/>
            <person name="Chen J."/>
            <person name="Lirakis M."/>
            <person name="Topalis P."/>
            <person name="Van Leeuwen T."/>
            <person name="Hall A.B."/>
            <person name="Jiang X."/>
            <person name="Thorpe C."/>
            <person name="Mueller R.L."/>
            <person name="Sun C."/>
            <person name="Waterhouse R.M."/>
            <person name="Yan G."/>
            <person name="Tu Z.J."/>
            <person name="Fang X."/>
            <person name="James A.A."/>
        </authorList>
    </citation>
    <scope>NUCLEOTIDE SEQUENCE [LARGE SCALE GENOMIC DNA]</scope>
    <source>
        <strain evidence="13">Foshan</strain>
    </source>
</reference>
<dbReference type="InterPro" id="IPR013766">
    <property type="entry name" value="Thioredoxin_domain"/>
</dbReference>
<dbReference type="Gene3D" id="3.40.30.10">
    <property type="entry name" value="Glutaredoxin"/>
    <property type="match status" value="1"/>
</dbReference>
<dbReference type="OrthoDB" id="1882547at2759"/>
<evidence type="ECO:0000256" key="9">
    <source>
        <dbReference type="RuleBase" id="RU366011"/>
    </source>
</evidence>
<dbReference type="PANTHER" id="PTHR10430:SF16">
    <property type="entry name" value="PEROXIREDOXIN-5, MITOCHONDRIAL"/>
    <property type="match status" value="1"/>
</dbReference>
<dbReference type="Proteomes" id="UP000069940">
    <property type="component" value="Unassembled WGS sequence"/>
</dbReference>
<protein>
    <recommendedName>
        <fullName evidence="9">Peroxiredoxin-5</fullName>
        <ecNumber evidence="9">1.11.1.24</ecNumber>
    </recommendedName>
</protein>
<comment type="similarity">
    <text evidence="2 9">Belongs to the peroxiredoxin family. Prx5 subfamily.</text>
</comment>
<evidence type="ECO:0000256" key="1">
    <source>
        <dbReference type="ARBA" id="ARBA00003330"/>
    </source>
</evidence>
<reference evidence="11" key="1">
    <citation type="journal article" date="2014" name="PLoS Negl. Trop. Dis.">
        <title>Identification and characterization of seminal fluid proteins in the Asian tiger mosquito, Aedes albopictus.</title>
        <authorList>
            <person name="Boes K.E."/>
            <person name="Ribeiro J.M."/>
            <person name="Wong A."/>
            <person name="Harrington L.C."/>
            <person name="Wolfner M.F."/>
            <person name="Sirot L.K."/>
        </authorList>
    </citation>
    <scope>NUCLEOTIDE SEQUENCE</scope>
    <source>
        <tissue evidence="11">Reproductive organs</tissue>
    </source>
</reference>
<gene>
    <name evidence="12" type="primary">109415663</name>
</gene>
<evidence type="ECO:0000259" key="10">
    <source>
        <dbReference type="PROSITE" id="PS51352"/>
    </source>
</evidence>
<dbReference type="PROSITE" id="PS51352">
    <property type="entry name" value="THIOREDOXIN_2"/>
    <property type="match status" value="1"/>
</dbReference>
<keyword evidence="6 9" id="KW-0676">Redox-active center</keyword>
<sequence>MHPLLVQQFANKFSLLKQLGRSTATVQRFSFHTSKMVQIKEGDKIPSIDLFEDSPANKVNMADLCAGKKVVLFAVPGAFTPGCSKTHLPGYVDRADAIKSSGVQEIVCVSVNDPFVMSAWGKQHNTGGKVRMLADPAAVFTKQLELGADLPPLGGLRSKRYSMVLEDGVIKSLNVEPDGTGLSCSLADKIKV</sequence>
<dbReference type="GO" id="GO:0005739">
    <property type="term" value="C:mitochondrion"/>
    <property type="evidence" value="ECO:0007669"/>
    <property type="project" value="TreeGrafter"/>
</dbReference>
<dbReference type="EMBL" id="GAPW01004712">
    <property type="protein sequence ID" value="JAC08886.1"/>
    <property type="molecule type" value="mRNA"/>
</dbReference>
<organism evidence="11">
    <name type="scientific">Aedes albopictus</name>
    <name type="common">Asian tiger mosquito</name>
    <name type="synonym">Stegomyia albopicta</name>
    <dbReference type="NCBI Taxonomy" id="7160"/>
    <lineage>
        <taxon>Eukaryota</taxon>
        <taxon>Metazoa</taxon>
        <taxon>Ecdysozoa</taxon>
        <taxon>Arthropoda</taxon>
        <taxon>Hexapoda</taxon>
        <taxon>Insecta</taxon>
        <taxon>Pterygota</taxon>
        <taxon>Neoptera</taxon>
        <taxon>Endopterygota</taxon>
        <taxon>Diptera</taxon>
        <taxon>Nematocera</taxon>
        <taxon>Culicoidea</taxon>
        <taxon>Culicidae</taxon>
        <taxon>Culicinae</taxon>
        <taxon>Aedini</taxon>
        <taxon>Aedes</taxon>
        <taxon>Stegomyia</taxon>
    </lineage>
</organism>
<evidence type="ECO:0000313" key="12">
    <source>
        <dbReference type="EnsemblMetazoa" id="AALFPA23_017918.P26277"/>
    </source>
</evidence>
<dbReference type="InterPro" id="IPR036249">
    <property type="entry name" value="Thioredoxin-like_sf"/>
</dbReference>
<evidence type="ECO:0000313" key="11">
    <source>
        <dbReference type="EMBL" id="JAC08883.1"/>
    </source>
</evidence>
<dbReference type="FunFam" id="3.40.30.10:FF:000020">
    <property type="entry name" value="Peroxiredoxin"/>
    <property type="match status" value="1"/>
</dbReference>
<dbReference type="GO" id="GO:0042744">
    <property type="term" value="P:hydrogen peroxide catabolic process"/>
    <property type="evidence" value="ECO:0007669"/>
    <property type="project" value="TreeGrafter"/>
</dbReference>